<evidence type="ECO:0000313" key="1">
    <source>
        <dbReference type="EMBL" id="CDT69823.1"/>
    </source>
</evidence>
<dbReference type="EMBL" id="CCJV01000144">
    <property type="protein sequence ID" value="CDT69823.1"/>
    <property type="molecule type" value="Genomic_DNA"/>
</dbReference>
<proteinExistence type="predicted"/>
<evidence type="ECO:0000313" key="2">
    <source>
        <dbReference type="Proteomes" id="UP000049495"/>
    </source>
</evidence>
<dbReference type="AlphaFoldDB" id="A0A822N5D6"/>
<dbReference type="EC" id="6.3.4.4" evidence="1"/>
<sequence>MNFTFHDICIGNNPDGFRQNLPLMGNILPDGVQKITKDGFVFKLQVQKSRLNKVGF</sequence>
<accession>A0A822N5D6</accession>
<comment type="caution">
    <text evidence="1">The sequence shown here is derived from an EMBL/GenBank/DDBJ whole genome shotgun (WGS) entry which is preliminary data.</text>
</comment>
<protein>
    <submittedName>
        <fullName evidence="1">Adenylosuccinate synthetase</fullName>
        <ecNumber evidence="1">6.3.4.4</ecNumber>
    </submittedName>
</protein>
<dbReference type="Proteomes" id="UP000049495">
    <property type="component" value="Unassembled WGS sequence"/>
</dbReference>
<gene>
    <name evidence="1" type="ORF">VCR5J5_80014</name>
</gene>
<dbReference type="RefSeq" id="WP_155410753.1">
    <property type="nucleotide sequence ID" value="NZ_CAWQAQ010000145.1"/>
</dbReference>
<keyword evidence="1" id="KW-0436">Ligase</keyword>
<reference evidence="2" key="1">
    <citation type="submission" date="2014-06" db="EMBL/GenBank/DDBJ databases">
        <authorList>
            <person name="Le Roux Frederique"/>
        </authorList>
    </citation>
    <scope>NUCLEOTIDE SEQUENCE [LARGE SCALE GENOMIC DNA]</scope>
    <source>
        <strain evidence="2">J5-5</strain>
    </source>
</reference>
<name>A0A822N5D6_9VIBR</name>
<dbReference type="GO" id="GO:0004019">
    <property type="term" value="F:adenylosuccinate synthase activity"/>
    <property type="evidence" value="ECO:0007669"/>
    <property type="project" value="UniProtKB-EC"/>
</dbReference>
<organism evidence="1 2">
    <name type="scientific">Vibrio crassostreae</name>
    <dbReference type="NCBI Taxonomy" id="246167"/>
    <lineage>
        <taxon>Bacteria</taxon>
        <taxon>Pseudomonadati</taxon>
        <taxon>Pseudomonadota</taxon>
        <taxon>Gammaproteobacteria</taxon>
        <taxon>Vibrionales</taxon>
        <taxon>Vibrionaceae</taxon>
        <taxon>Vibrio</taxon>
    </lineage>
</organism>